<dbReference type="HOGENOM" id="CLU_037612_4_4_7"/>
<keyword evidence="3" id="KW-1185">Reference proteome</keyword>
<dbReference type="AlphaFoldDB" id="E1X0S2"/>
<dbReference type="eggNOG" id="COG1192">
    <property type="taxonomic scope" value="Bacteria"/>
</dbReference>
<dbReference type="STRING" id="862908.BMS_1557"/>
<dbReference type="SUPFAM" id="SSF52540">
    <property type="entry name" value="P-loop containing nucleoside triphosphate hydrolases"/>
    <property type="match status" value="1"/>
</dbReference>
<dbReference type="KEGG" id="bmx:BMS_1557"/>
<dbReference type="InterPro" id="IPR025669">
    <property type="entry name" value="AAA_dom"/>
</dbReference>
<dbReference type="EMBL" id="FQ312005">
    <property type="protein sequence ID" value="CBW26410.1"/>
    <property type="molecule type" value="Genomic_DNA"/>
</dbReference>
<accession>E1X0S2</accession>
<dbReference type="CDD" id="cd02042">
    <property type="entry name" value="ParAB_family"/>
    <property type="match status" value="1"/>
</dbReference>
<protein>
    <submittedName>
        <fullName evidence="2">Chromosome partitioning protein</fullName>
    </submittedName>
</protein>
<dbReference type="Gene3D" id="3.40.50.300">
    <property type="entry name" value="P-loop containing nucleotide triphosphate hydrolases"/>
    <property type="match status" value="1"/>
</dbReference>
<evidence type="ECO:0000313" key="2">
    <source>
        <dbReference type="EMBL" id="CBW26410.1"/>
    </source>
</evidence>
<dbReference type="InterPro" id="IPR050678">
    <property type="entry name" value="DNA_Partitioning_ATPase"/>
</dbReference>
<dbReference type="PATRIC" id="fig|862908.3.peg.1483"/>
<name>E1X0S2_HALMS</name>
<dbReference type="Proteomes" id="UP000008963">
    <property type="component" value="Chromosome"/>
</dbReference>
<dbReference type="PANTHER" id="PTHR13696:SF99">
    <property type="entry name" value="COBYRINIC ACID AC-DIAMIDE SYNTHASE"/>
    <property type="match status" value="1"/>
</dbReference>
<organism evidence="2 3">
    <name type="scientific">Halobacteriovorax marinus (strain ATCC BAA-682 / DSM 15412 / SJ)</name>
    <name type="common">Bacteriovorax marinus</name>
    <dbReference type="NCBI Taxonomy" id="862908"/>
    <lineage>
        <taxon>Bacteria</taxon>
        <taxon>Pseudomonadati</taxon>
        <taxon>Bdellovibrionota</taxon>
        <taxon>Bacteriovoracia</taxon>
        <taxon>Bacteriovoracales</taxon>
        <taxon>Halobacteriovoraceae</taxon>
        <taxon>Halobacteriovorax</taxon>
    </lineage>
</organism>
<feature type="domain" description="AAA" evidence="1">
    <location>
        <begin position="22"/>
        <end position="202"/>
    </location>
</feature>
<sequence>MEEFMGIFFNKNKEKRPTGKGKVISFLNQKGGVGKTTMAFNTAHALSMNGAKVLCIDMDPQANLSYLFGIENSTEDGRSIFQLLINSIRELSPLHRAALWTDCICKEGKIDILPAGQDLSGFELTVAGISGPRQLILKKFIEMNALKTVYDYIVIDGPPTLGLLVVNILCASDGALVPFRPDEFSYKGLTHFYKVLEDINDMEISNTPDVLAHIPNLMDSRRKQESEDLDMIAEHLGEDAVVVEPFMNKAQLVKGQSQKKSVFEFNSKEFLPLQNQFSEIAKIITDWKEQGQYE</sequence>
<dbReference type="PANTHER" id="PTHR13696">
    <property type="entry name" value="P-LOOP CONTAINING NUCLEOSIDE TRIPHOSPHATE HYDROLASE"/>
    <property type="match status" value="1"/>
</dbReference>
<dbReference type="Pfam" id="PF13614">
    <property type="entry name" value="AAA_31"/>
    <property type="match status" value="1"/>
</dbReference>
<dbReference type="InterPro" id="IPR027417">
    <property type="entry name" value="P-loop_NTPase"/>
</dbReference>
<proteinExistence type="predicted"/>
<gene>
    <name evidence="2" type="ordered locus">BMS_1557</name>
</gene>
<evidence type="ECO:0000313" key="3">
    <source>
        <dbReference type="Proteomes" id="UP000008963"/>
    </source>
</evidence>
<evidence type="ECO:0000259" key="1">
    <source>
        <dbReference type="Pfam" id="PF13614"/>
    </source>
</evidence>
<reference evidence="3" key="1">
    <citation type="journal article" date="2013" name="ISME J.">
        <title>A small predatory core genome in the divergent marine Bacteriovorax marinus SJ and the terrestrial Bdellovibrio bacteriovorus.</title>
        <authorList>
            <person name="Crossman L.C."/>
            <person name="Chen H."/>
            <person name="Cerdeno-Tarraga A.M."/>
            <person name="Brooks K."/>
            <person name="Quail M.A."/>
            <person name="Pineiro S.A."/>
            <person name="Hobley L."/>
            <person name="Sockett R.E."/>
            <person name="Bentley S.D."/>
            <person name="Parkhill J."/>
            <person name="Williams H.N."/>
            <person name="Stine O.C."/>
        </authorList>
    </citation>
    <scope>NUCLEOTIDE SEQUENCE [LARGE SCALE GENOMIC DNA]</scope>
    <source>
        <strain evidence="3">ATCC BAA-682 / DSM 15412 / SJ</strain>
    </source>
</reference>